<dbReference type="Gene3D" id="1.20.120.550">
    <property type="entry name" value="Membrane associated eicosanoid/glutathione metabolism-like domain"/>
    <property type="match status" value="1"/>
</dbReference>
<feature type="transmembrane region" description="Helical" evidence="5">
    <location>
        <begin position="250"/>
        <end position="268"/>
    </location>
</feature>
<comment type="subcellular location">
    <subcellularLocation>
        <location evidence="1">Membrane</location>
    </subcellularLocation>
</comment>
<dbReference type="Proteomes" id="UP001431209">
    <property type="component" value="Unassembled WGS sequence"/>
</dbReference>
<name>A0AAW2ZKN4_9EUKA</name>
<evidence type="ECO:0000256" key="4">
    <source>
        <dbReference type="ARBA" id="ARBA00023136"/>
    </source>
</evidence>
<accession>A0AAW2ZKN4</accession>
<proteinExistence type="predicted"/>
<dbReference type="SUPFAM" id="SSF161084">
    <property type="entry name" value="MAPEG domain-like"/>
    <property type="match status" value="1"/>
</dbReference>
<feature type="transmembrane region" description="Helical" evidence="5">
    <location>
        <begin position="222"/>
        <end position="244"/>
    </location>
</feature>
<reference evidence="6 7" key="1">
    <citation type="submission" date="2024-03" db="EMBL/GenBank/DDBJ databases">
        <title>The Acrasis kona genome and developmental transcriptomes reveal deep origins of eukaryotic multicellular pathways.</title>
        <authorList>
            <person name="Sheikh S."/>
            <person name="Fu C.-J."/>
            <person name="Brown M.W."/>
            <person name="Baldauf S.L."/>
        </authorList>
    </citation>
    <scope>NUCLEOTIDE SEQUENCE [LARGE SCALE GENOMIC DNA]</scope>
    <source>
        <strain evidence="6 7">ATCC MYA-3509</strain>
    </source>
</reference>
<comment type="caution">
    <text evidence="6">The sequence shown here is derived from an EMBL/GenBank/DDBJ whole genome shotgun (WGS) entry which is preliminary data.</text>
</comment>
<evidence type="ECO:0000313" key="7">
    <source>
        <dbReference type="Proteomes" id="UP001431209"/>
    </source>
</evidence>
<keyword evidence="3 5" id="KW-1133">Transmembrane helix</keyword>
<keyword evidence="4 5" id="KW-0472">Membrane</keyword>
<keyword evidence="7" id="KW-1185">Reference proteome</keyword>
<dbReference type="AlphaFoldDB" id="A0AAW2ZKN4"/>
<dbReference type="PANTHER" id="PTHR35371">
    <property type="entry name" value="INNER MEMBRANE PROTEIN"/>
    <property type="match status" value="1"/>
</dbReference>
<evidence type="ECO:0000313" key="6">
    <source>
        <dbReference type="EMBL" id="KAL0489867.1"/>
    </source>
</evidence>
<evidence type="ECO:0000256" key="2">
    <source>
        <dbReference type="ARBA" id="ARBA00022692"/>
    </source>
</evidence>
<dbReference type="Pfam" id="PF01124">
    <property type="entry name" value="MAPEG"/>
    <property type="match status" value="1"/>
</dbReference>
<dbReference type="GO" id="GO:0016020">
    <property type="term" value="C:membrane"/>
    <property type="evidence" value="ECO:0007669"/>
    <property type="project" value="UniProtKB-SubCell"/>
</dbReference>
<dbReference type="EMBL" id="JAOPGA020001610">
    <property type="protein sequence ID" value="KAL0489867.1"/>
    <property type="molecule type" value="Genomic_DNA"/>
</dbReference>
<dbReference type="PANTHER" id="PTHR35371:SF1">
    <property type="entry name" value="BLR7753 PROTEIN"/>
    <property type="match status" value="1"/>
</dbReference>
<feature type="transmembrane region" description="Helical" evidence="5">
    <location>
        <begin position="192"/>
        <end position="210"/>
    </location>
</feature>
<dbReference type="InterPro" id="IPR001129">
    <property type="entry name" value="Membr-assoc_MAPEG"/>
</dbReference>
<evidence type="ECO:0000256" key="5">
    <source>
        <dbReference type="SAM" id="Phobius"/>
    </source>
</evidence>
<dbReference type="InterPro" id="IPR023352">
    <property type="entry name" value="MAPEG-like_dom_sf"/>
</dbReference>
<feature type="transmembrane region" description="Helical" evidence="5">
    <location>
        <begin position="130"/>
        <end position="149"/>
    </location>
</feature>
<evidence type="ECO:0000256" key="3">
    <source>
        <dbReference type="ARBA" id="ARBA00022989"/>
    </source>
</evidence>
<evidence type="ECO:0000256" key="1">
    <source>
        <dbReference type="ARBA" id="ARBA00004370"/>
    </source>
</evidence>
<gene>
    <name evidence="6" type="ORF">AKO1_009346</name>
</gene>
<feature type="transmembrane region" description="Helical" evidence="5">
    <location>
        <begin position="33"/>
        <end position="53"/>
    </location>
</feature>
<sequence length="271" mass="29724">MGKPSNTQVKEVREVKPAVVVVDEPKPSLFRTLMGLSIFVAFLSVTILSAYLLHSAFHGLPINFSGKTLQQSVLTNGPVNVPIFVPAPVVDVTNKVVDLINVQLKKQVTYQLPNVQGADFGVLPLRLTDVPVLSLVVSLLFAFLFSSFAKNLAIIGNRGGKYDNNYPRSQTERTRGLVSRLTGAHNNAVEQFAPFAVAVALNLLVLKFPSAATKSTSEHWSILIKECVLVVLARILHFVFYFINISTLRSVVWVTGLISILNLYLQLLGKV</sequence>
<organism evidence="6 7">
    <name type="scientific">Acrasis kona</name>
    <dbReference type="NCBI Taxonomy" id="1008807"/>
    <lineage>
        <taxon>Eukaryota</taxon>
        <taxon>Discoba</taxon>
        <taxon>Heterolobosea</taxon>
        <taxon>Tetramitia</taxon>
        <taxon>Eutetramitia</taxon>
        <taxon>Acrasidae</taxon>
        <taxon>Acrasis</taxon>
    </lineage>
</organism>
<protein>
    <submittedName>
        <fullName evidence="6">Uncharacterized protein</fullName>
    </submittedName>
</protein>
<keyword evidence="2 5" id="KW-0812">Transmembrane</keyword>